<feature type="DNA-binding region" description="H-T-H motif" evidence="4">
    <location>
        <begin position="38"/>
        <end position="57"/>
    </location>
</feature>
<dbReference type="Gene3D" id="1.10.357.10">
    <property type="entry name" value="Tetracycline Repressor, domain 2"/>
    <property type="match status" value="1"/>
</dbReference>
<keyword evidence="3" id="KW-0804">Transcription</keyword>
<proteinExistence type="predicted"/>
<evidence type="ECO:0000256" key="5">
    <source>
        <dbReference type="SAM" id="MobiDB-lite"/>
    </source>
</evidence>
<organism evidence="7 8">
    <name type="scientific">Isoptericola peretonis</name>
    <dbReference type="NCBI Taxonomy" id="2918523"/>
    <lineage>
        <taxon>Bacteria</taxon>
        <taxon>Bacillati</taxon>
        <taxon>Actinomycetota</taxon>
        <taxon>Actinomycetes</taxon>
        <taxon>Micrococcales</taxon>
        <taxon>Promicromonosporaceae</taxon>
        <taxon>Isoptericola</taxon>
    </lineage>
</organism>
<evidence type="ECO:0000256" key="1">
    <source>
        <dbReference type="ARBA" id="ARBA00023015"/>
    </source>
</evidence>
<keyword evidence="8" id="KW-1185">Reference proteome</keyword>
<feature type="domain" description="HTH tetR-type" evidence="6">
    <location>
        <begin position="16"/>
        <end position="75"/>
    </location>
</feature>
<reference evidence="7 8" key="1">
    <citation type="submission" date="2022-02" db="EMBL/GenBank/DDBJ databases">
        <title>The car tank lid bacteriome: a reservoir of bacteria with potential in bioremediation of fuel.</title>
        <authorList>
            <person name="Vidal-Verdu A."/>
            <person name="Gomez-Martinez D."/>
            <person name="Latorre-Perez A."/>
            <person name="Pereto J."/>
            <person name="Porcar M."/>
        </authorList>
    </citation>
    <scope>NUCLEOTIDE SEQUENCE [LARGE SCALE GENOMIC DNA]</scope>
    <source>
        <strain evidence="7 8">4D.3</strain>
    </source>
</reference>
<dbReference type="PROSITE" id="PS50977">
    <property type="entry name" value="HTH_TETR_2"/>
    <property type="match status" value="1"/>
</dbReference>
<dbReference type="EMBL" id="JALQCY010000002">
    <property type="protein sequence ID" value="MCK9793814.1"/>
    <property type="molecule type" value="Genomic_DNA"/>
</dbReference>
<dbReference type="InterPro" id="IPR009057">
    <property type="entry name" value="Homeodomain-like_sf"/>
</dbReference>
<dbReference type="SUPFAM" id="SSF46689">
    <property type="entry name" value="Homeodomain-like"/>
    <property type="match status" value="1"/>
</dbReference>
<dbReference type="InterPro" id="IPR001647">
    <property type="entry name" value="HTH_TetR"/>
</dbReference>
<dbReference type="PANTHER" id="PTHR30055">
    <property type="entry name" value="HTH-TYPE TRANSCRIPTIONAL REGULATOR RUTR"/>
    <property type="match status" value="1"/>
</dbReference>
<dbReference type="InterPro" id="IPR050109">
    <property type="entry name" value="HTH-type_TetR-like_transc_reg"/>
</dbReference>
<keyword evidence="1" id="KW-0805">Transcription regulation</keyword>
<feature type="region of interest" description="Disordered" evidence="5">
    <location>
        <begin position="215"/>
        <end position="248"/>
    </location>
</feature>
<evidence type="ECO:0000256" key="2">
    <source>
        <dbReference type="ARBA" id="ARBA00023125"/>
    </source>
</evidence>
<gene>
    <name evidence="7" type="ORF">M1843_08665</name>
</gene>
<evidence type="ECO:0000256" key="3">
    <source>
        <dbReference type="ARBA" id="ARBA00023163"/>
    </source>
</evidence>
<accession>A0ABT0J2Y3</accession>
<comment type="caution">
    <text evidence="7">The sequence shown here is derived from an EMBL/GenBank/DDBJ whole genome shotgun (WGS) entry which is preliminary data.</text>
</comment>
<dbReference type="Proteomes" id="UP001651050">
    <property type="component" value="Unassembled WGS sequence"/>
</dbReference>
<evidence type="ECO:0000259" key="6">
    <source>
        <dbReference type="PROSITE" id="PS50977"/>
    </source>
</evidence>
<name>A0ABT0J2Y3_9MICO</name>
<evidence type="ECO:0000313" key="8">
    <source>
        <dbReference type="Proteomes" id="UP001651050"/>
    </source>
</evidence>
<dbReference type="PANTHER" id="PTHR30055:SF234">
    <property type="entry name" value="HTH-TYPE TRANSCRIPTIONAL REGULATOR BETI"/>
    <property type="match status" value="1"/>
</dbReference>
<keyword evidence="2 4" id="KW-0238">DNA-binding</keyword>
<dbReference type="RefSeq" id="WP_416343645.1">
    <property type="nucleotide sequence ID" value="NZ_JALQCY010000002.1"/>
</dbReference>
<protein>
    <submittedName>
        <fullName evidence="7">TetR/AcrR family transcriptional regulator</fullName>
    </submittedName>
</protein>
<dbReference type="Pfam" id="PF00440">
    <property type="entry name" value="TetR_N"/>
    <property type="match status" value="1"/>
</dbReference>
<evidence type="ECO:0000313" key="7">
    <source>
        <dbReference type="EMBL" id="MCK9793814.1"/>
    </source>
</evidence>
<feature type="compositionally biased region" description="Basic and acidic residues" evidence="5">
    <location>
        <begin position="236"/>
        <end position="248"/>
    </location>
</feature>
<sequence>MNSPAAGGRAAPLAPDDRRSAIIDAVLPLVGERGLDVTSRELADAAGVAEGTLFRAFGDKLTLIGAVAVEGLHRASGPEETRAELAAIDPEAPLEERLERVIELGRRRMADVMRWMGVLRALHHRTGARDQAEPGHVQDFRARLADQREQQREATVSGLIGVLRPDEHRLRVPIEVAVALVEASIAGTHARVDHLLPAPSPGVVADALVHGIAEDRGEKHVPEAAMSKNTASDSPRGADARTPHPQEP</sequence>
<evidence type="ECO:0000256" key="4">
    <source>
        <dbReference type="PROSITE-ProRule" id="PRU00335"/>
    </source>
</evidence>
<dbReference type="PRINTS" id="PR00455">
    <property type="entry name" value="HTHTETR"/>
</dbReference>